<dbReference type="InterPro" id="IPR029004">
    <property type="entry name" value="Ribosomal_eL28/Mak16"/>
</dbReference>
<reference evidence="5" key="1">
    <citation type="submission" date="2021-01" db="EMBL/GenBank/DDBJ databases">
        <authorList>
            <person name="Eckstrom K.M.E."/>
        </authorList>
    </citation>
    <scope>NUCLEOTIDE SEQUENCE</scope>
    <source>
        <strain evidence="5">UVCC 0001</strain>
    </source>
</reference>
<accession>A0AAD9MM37</accession>
<keyword evidence="3" id="KW-0687">Ribonucleoprotein</keyword>
<dbReference type="Gene3D" id="3.30.390.110">
    <property type="match status" value="1"/>
</dbReference>
<dbReference type="Pfam" id="PF01778">
    <property type="entry name" value="Ribosomal_L28e"/>
    <property type="match status" value="1"/>
</dbReference>
<dbReference type="PANTHER" id="PTHR10544">
    <property type="entry name" value="60S RIBOSOMAL PROTEIN L28"/>
    <property type="match status" value="1"/>
</dbReference>
<keyword evidence="6" id="KW-1185">Reference proteome</keyword>
<dbReference type="GO" id="GO:0005840">
    <property type="term" value="C:ribosome"/>
    <property type="evidence" value="ECO:0007669"/>
    <property type="project" value="UniProtKB-KW"/>
</dbReference>
<organism evidence="5 6">
    <name type="scientific">Prototheca wickerhamii</name>
    <dbReference type="NCBI Taxonomy" id="3111"/>
    <lineage>
        <taxon>Eukaryota</taxon>
        <taxon>Viridiplantae</taxon>
        <taxon>Chlorophyta</taxon>
        <taxon>core chlorophytes</taxon>
        <taxon>Trebouxiophyceae</taxon>
        <taxon>Chlorellales</taxon>
        <taxon>Chlorellaceae</taxon>
        <taxon>Prototheca</taxon>
    </lineage>
</organism>
<evidence type="ECO:0000256" key="3">
    <source>
        <dbReference type="ARBA" id="ARBA00023274"/>
    </source>
</evidence>
<dbReference type="GO" id="GO:0006412">
    <property type="term" value="P:translation"/>
    <property type="evidence" value="ECO:0007669"/>
    <property type="project" value="InterPro"/>
</dbReference>
<evidence type="ECO:0000259" key="4">
    <source>
        <dbReference type="Pfam" id="PF01778"/>
    </source>
</evidence>
<dbReference type="InterPro" id="IPR002672">
    <property type="entry name" value="Ribosomal_eL28"/>
</dbReference>
<keyword evidence="2" id="KW-0689">Ribosomal protein</keyword>
<dbReference type="AlphaFoldDB" id="A0AAD9MM37"/>
<name>A0AAD9MM37_PROWI</name>
<dbReference type="EMBL" id="JASFZW010000001">
    <property type="protein sequence ID" value="KAK2080610.1"/>
    <property type="molecule type" value="Genomic_DNA"/>
</dbReference>
<dbReference type="GO" id="GO:0003735">
    <property type="term" value="F:structural constituent of ribosome"/>
    <property type="evidence" value="ECO:0007669"/>
    <property type="project" value="InterPro"/>
</dbReference>
<proteinExistence type="inferred from homology"/>
<protein>
    <recommendedName>
        <fullName evidence="4">Ribosomal eL28/Mak16 domain-containing protein</fullName>
    </recommendedName>
</protein>
<comment type="caution">
    <text evidence="5">The sequence shown here is derived from an EMBL/GenBank/DDBJ whole genome shotgun (WGS) entry which is preliminary data.</text>
</comment>
<evidence type="ECO:0000256" key="1">
    <source>
        <dbReference type="ARBA" id="ARBA00007926"/>
    </source>
</evidence>
<gene>
    <name evidence="5" type="ORF">QBZ16_000464</name>
</gene>
<comment type="similarity">
    <text evidence="1">Belongs to the eukaryotic ribosomal protein eL28 family.</text>
</comment>
<evidence type="ECO:0000313" key="5">
    <source>
        <dbReference type="EMBL" id="KAK2080610.1"/>
    </source>
</evidence>
<evidence type="ECO:0000313" key="6">
    <source>
        <dbReference type="Proteomes" id="UP001255856"/>
    </source>
</evidence>
<evidence type="ECO:0000256" key="2">
    <source>
        <dbReference type="ARBA" id="ARBA00022980"/>
    </source>
</evidence>
<dbReference type="Proteomes" id="UP001255856">
    <property type="component" value="Unassembled WGS sequence"/>
</dbReference>
<sequence>MSSALVWEIVKNHNSFLKKGPNGSLFTTEPGNLLNKHSAQFSGLANYGKTVDVALSGKGIVLKTSSKKKGGKLVSQQTKTSAARAARSAAAVARNAGRPDLQRAARAKASTLYLVKLRKQAAQKKQQKAAKAE</sequence>
<feature type="domain" description="Ribosomal eL28/Mak16" evidence="4">
    <location>
        <begin position="5"/>
        <end position="113"/>
    </location>
</feature>
<dbReference type="GO" id="GO:1990904">
    <property type="term" value="C:ribonucleoprotein complex"/>
    <property type="evidence" value="ECO:0007669"/>
    <property type="project" value="UniProtKB-KW"/>
</dbReference>